<feature type="transmembrane region" description="Helical" evidence="2">
    <location>
        <begin position="32"/>
        <end position="50"/>
    </location>
</feature>
<evidence type="ECO:0000256" key="2">
    <source>
        <dbReference type="SAM" id="Phobius"/>
    </source>
</evidence>
<feature type="compositionally biased region" description="Basic and acidic residues" evidence="1">
    <location>
        <begin position="205"/>
        <end position="214"/>
    </location>
</feature>
<proteinExistence type="predicted"/>
<keyword evidence="2" id="KW-0472">Membrane</keyword>
<gene>
    <name evidence="3" type="ORF">P5W92_24860</name>
</gene>
<feature type="transmembrane region" description="Helical" evidence="2">
    <location>
        <begin position="125"/>
        <end position="142"/>
    </location>
</feature>
<sequence length="222" mass="23371">MSDFPLLPGGSTVEAAKPSWAFGAGATRAEKGLAYAVSLFGICALVVGGHGLDWTWWQWLIGALLVHDLAGGVVANGLDTAKLFYHSPLTFTDSAFARFVHHPVGFTAIHLQPVLIALVIPGGSWWWGLLWYGWALVGAVVVDRAEERLKRPVALACVVTGILVAAYVDSPPGLEWVPAVLLLKLVLAHGVPERLGRPAAVGPEGESRGARDDVSGGSGSHS</sequence>
<evidence type="ECO:0000256" key="1">
    <source>
        <dbReference type="SAM" id="MobiDB-lite"/>
    </source>
</evidence>
<name>A0ABT7DCT0_9ACTN</name>
<dbReference type="Proteomes" id="UP001237194">
    <property type="component" value="Unassembled WGS sequence"/>
</dbReference>
<feature type="transmembrane region" description="Helical" evidence="2">
    <location>
        <begin position="99"/>
        <end position="119"/>
    </location>
</feature>
<comment type="caution">
    <text evidence="3">The sequence shown here is derived from an EMBL/GenBank/DDBJ whole genome shotgun (WGS) entry which is preliminary data.</text>
</comment>
<feature type="region of interest" description="Disordered" evidence="1">
    <location>
        <begin position="198"/>
        <end position="222"/>
    </location>
</feature>
<dbReference type="EMBL" id="JARWAF010000011">
    <property type="protein sequence ID" value="MDJ1643610.1"/>
    <property type="molecule type" value="Genomic_DNA"/>
</dbReference>
<evidence type="ECO:0000313" key="3">
    <source>
        <dbReference type="EMBL" id="MDJ1643610.1"/>
    </source>
</evidence>
<keyword evidence="2" id="KW-1133">Transmembrane helix</keyword>
<protein>
    <submittedName>
        <fullName evidence="3">Uncharacterized protein</fullName>
    </submittedName>
</protein>
<organism evidence="3 4">
    <name type="scientific">Streptomyces pakalii</name>
    <dbReference type="NCBI Taxonomy" id="3036494"/>
    <lineage>
        <taxon>Bacteria</taxon>
        <taxon>Bacillati</taxon>
        <taxon>Actinomycetota</taxon>
        <taxon>Actinomycetes</taxon>
        <taxon>Kitasatosporales</taxon>
        <taxon>Streptomycetaceae</taxon>
        <taxon>Streptomyces</taxon>
    </lineage>
</organism>
<feature type="transmembrane region" description="Helical" evidence="2">
    <location>
        <begin position="56"/>
        <end position="78"/>
    </location>
</feature>
<evidence type="ECO:0000313" key="4">
    <source>
        <dbReference type="Proteomes" id="UP001237194"/>
    </source>
</evidence>
<keyword evidence="4" id="KW-1185">Reference proteome</keyword>
<accession>A0ABT7DCT0</accession>
<reference evidence="3 4" key="1">
    <citation type="submission" date="2023-04" db="EMBL/GenBank/DDBJ databases">
        <title>A novel species of the genus Streptomyces: Streptomyces pakalii sp. nov. isolated from a Mexican soil jungle.</title>
        <authorList>
            <person name="Chavez-Hernandez M.A."/>
            <person name="Ortiz-Alvarez J."/>
            <person name="Villa-Tanaca L."/>
            <person name="Hernandez-Rodriguez C."/>
        </authorList>
    </citation>
    <scope>NUCLEOTIDE SEQUENCE [LARGE SCALE GENOMIC DNA]</scope>
    <source>
        <strain evidence="3 4">ENCB-J15</strain>
    </source>
</reference>
<dbReference type="RefSeq" id="WP_283898216.1">
    <property type="nucleotide sequence ID" value="NZ_JARWAF010000011.1"/>
</dbReference>
<keyword evidence="2" id="KW-0812">Transmembrane</keyword>